<dbReference type="AlphaFoldDB" id="A0AAV1YRT0"/>
<name>A0AAV1YRT0_9ARAC</name>
<feature type="non-terminal residue" evidence="1">
    <location>
        <position position="95"/>
    </location>
</feature>
<keyword evidence="2" id="KW-1185">Reference proteome</keyword>
<dbReference type="Proteomes" id="UP001497382">
    <property type="component" value="Unassembled WGS sequence"/>
</dbReference>
<dbReference type="EMBL" id="CAXIEN010000001">
    <property type="protein sequence ID" value="CAL1261212.1"/>
    <property type="molecule type" value="Genomic_DNA"/>
</dbReference>
<organism evidence="1 2">
    <name type="scientific">Larinioides sclopetarius</name>
    <dbReference type="NCBI Taxonomy" id="280406"/>
    <lineage>
        <taxon>Eukaryota</taxon>
        <taxon>Metazoa</taxon>
        <taxon>Ecdysozoa</taxon>
        <taxon>Arthropoda</taxon>
        <taxon>Chelicerata</taxon>
        <taxon>Arachnida</taxon>
        <taxon>Araneae</taxon>
        <taxon>Araneomorphae</taxon>
        <taxon>Entelegynae</taxon>
        <taxon>Araneoidea</taxon>
        <taxon>Araneidae</taxon>
        <taxon>Larinioides</taxon>
    </lineage>
</organism>
<evidence type="ECO:0000313" key="2">
    <source>
        <dbReference type="Proteomes" id="UP001497382"/>
    </source>
</evidence>
<evidence type="ECO:0000313" key="1">
    <source>
        <dbReference type="EMBL" id="CAL1261212.1"/>
    </source>
</evidence>
<accession>A0AAV1YRT0</accession>
<reference evidence="1 2" key="1">
    <citation type="submission" date="2024-04" db="EMBL/GenBank/DDBJ databases">
        <authorList>
            <person name="Rising A."/>
            <person name="Reimegard J."/>
            <person name="Sonavane S."/>
            <person name="Akerstrom W."/>
            <person name="Nylinder S."/>
            <person name="Hedman E."/>
            <person name="Kallberg Y."/>
        </authorList>
    </citation>
    <scope>NUCLEOTIDE SEQUENCE [LARGE SCALE GENOMIC DNA]</scope>
</reference>
<proteinExistence type="predicted"/>
<gene>
    <name evidence="1" type="ORF">LARSCL_LOCUS270</name>
</gene>
<sequence>MKKEVVSGSALDWFLLKEQATHLQEGRDDHQQGDVVKNILFPHHIKITFSKKIHQCGLSSDQIEIRKRHSDLIFIVFSKVMFPRKSTSVNCQVIK</sequence>
<comment type="caution">
    <text evidence="1">The sequence shown here is derived from an EMBL/GenBank/DDBJ whole genome shotgun (WGS) entry which is preliminary data.</text>
</comment>
<protein>
    <submittedName>
        <fullName evidence="1">Uncharacterized protein</fullName>
    </submittedName>
</protein>